<feature type="non-terminal residue" evidence="1">
    <location>
        <position position="1"/>
    </location>
</feature>
<protein>
    <submittedName>
        <fullName evidence="1">Uncharacterized protein</fullName>
    </submittedName>
</protein>
<accession>A0AAD5CT28</accession>
<evidence type="ECO:0000313" key="1">
    <source>
        <dbReference type="EMBL" id="KAI7746775.1"/>
    </source>
</evidence>
<sequence>GLTGEQITINKTKQYSAEKRLVGKQLTSVIFRYWLTGLDNRKATGFLNL</sequence>
<name>A0AAD5CT28_AMBAR</name>
<organism evidence="1 2">
    <name type="scientific">Ambrosia artemisiifolia</name>
    <name type="common">Common ragweed</name>
    <dbReference type="NCBI Taxonomy" id="4212"/>
    <lineage>
        <taxon>Eukaryota</taxon>
        <taxon>Viridiplantae</taxon>
        <taxon>Streptophyta</taxon>
        <taxon>Embryophyta</taxon>
        <taxon>Tracheophyta</taxon>
        <taxon>Spermatophyta</taxon>
        <taxon>Magnoliopsida</taxon>
        <taxon>eudicotyledons</taxon>
        <taxon>Gunneridae</taxon>
        <taxon>Pentapetalae</taxon>
        <taxon>asterids</taxon>
        <taxon>campanulids</taxon>
        <taxon>Asterales</taxon>
        <taxon>Asteraceae</taxon>
        <taxon>Asteroideae</taxon>
        <taxon>Heliantheae alliance</taxon>
        <taxon>Heliantheae</taxon>
        <taxon>Ambrosia</taxon>
    </lineage>
</organism>
<keyword evidence="2" id="KW-1185">Reference proteome</keyword>
<evidence type="ECO:0000313" key="2">
    <source>
        <dbReference type="Proteomes" id="UP001206925"/>
    </source>
</evidence>
<reference evidence="1" key="1">
    <citation type="submission" date="2022-06" db="EMBL/GenBank/DDBJ databases">
        <title>Uncovering the hologenomic basis of an extraordinary plant invasion.</title>
        <authorList>
            <person name="Bieker V.C."/>
            <person name="Martin M.D."/>
            <person name="Gilbert T."/>
            <person name="Hodgins K."/>
            <person name="Battlay P."/>
            <person name="Petersen B."/>
            <person name="Wilson J."/>
        </authorList>
    </citation>
    <scope>NUCLEOTIDE SEQUENCE</scope>
    <source>
        <strain evidence="1">AA19_3_7</strain>
        <tissue evidence="1">Leaf</tissue>
    </source>
</reference>
<proteinExistence type="predicted"/>
<gene>
    <name evidence="1" type="ORF">M8C21_029599</name>
</gene>
<comment type="caution">
    <text evidence="1">The sequence shown here is derived from an EMBL/GenBank/DDBJ whole genome shotgun (WGS) entry which is preliminary data.</text>
</comment>
<dbReference type="Proteomes" id="UP001206925">
    <property type="component" value="Unassembled WGS sequence"/>
</dbReference>
<dbReference type="EMBL" id="JAMZMK010006896">
    <property type="protein sequence ID" value="KAI7746775.1"/>
    <property type="molecule type" value="Genomic_DNA"/>
</dbReference>
<dbReference type="AlphaFoldDB" id="A0AAD5CT28"/>